<reference evidence="6" key="3">
    <citation type="submission" date="2015-06" db="UniProtKB">
        <authorList>
            <consortium name="EnsemblProtists"/>
        </authorList>
    </citation>
    <scope>IDENTIFICATION</scope>
</reference>
<dbReference type="Proteomes" id="UP000011087">
    <property type="component" value="Unassembled WGS sequence"/>
</dbReference>
<feature type="region of interest" description="Disordered" evidence="3">
    <location>
        <begin position="1"/>
        <end position="31"/>
    </location>
</feature>
<dbReference type="PIRSF" id="PIRSF037016">
    <property type="entry name" value="Pseudouridin_synth_euk_prd"/>
    <property type="match status" value="1"/>
</dbReference>
<evidence type="ECO:0000256" key="3">
    <source>
        <dbReference type="SAM" id="MobiDB-lite"/>
    </source>
</evidence>
<keyword evidence="2" id="KW-0413">Isomerase</keyword>
<evidence type="ECO:0000256" key="1">
    <source>
        <dbReference type="ARBA" id="ARBA00007953"/>
    </source>
</evidence>
<dbReference type="STRING" id="905079.L1J7G7"/>
<dbReference type="GO" id="GO:0001522">
    <property type="term" value="P:pseudouridine synthesis"/>
    <property type="evidence" value="ECO:0007669"/>
    <property type="project" value="InterPro"/>
</dbReference>
<dbReference type="HOGENOM" id="CLU_447227_0_0_1"/>
<dbReference type="EMBL" id="JH993004">
    <property type="protein sequence ID" value="EKX44466.1"/>
    <property type="molecule type" value="Genomic_DNA"/>
</dbReference>
<sequence>MEAKEGGIEERKRHPRNQKEGKGKRDERAPGTIRVMSQGNIMADKSREVVLKELCSRQTCNALDPSLYDFEGAGLEREKYSSLQDYIEWTKEKKSSDDDVGITEYVTGAPGLGGLLKARWFDFRVNEMRLEEEVPVLLTDAASLPPRPWPLRDELDNQDAGFYALKPHFGKDVARRAFLFASEVFKNFTTGEGSAGELQRCTVNIGSRDPSGADKDFARFFPFLKVSFALPIQASEGSRTLTMTANQTWFKQRARALATCGGIEKVEEKKYLSFILAKSGWDTTTLVNKIASYLKVNARSFTFAGLKDKSGITEQEVRSYGIAPSRLLGLNDGKMKGVLLGNFKYVESPLRFGQHGGNRFEILLRHIRPLREPSMLNKTMEEISRRGFINYFGHQRFGNSAASMMPSIAVGKLLSKEDWESAVSETLRPPSLSCSPNERKAKLMYAKHKDVDEALKLMPGYCHDERVLLQALKDGKSAKEAALSMPHARLFKFAYWSRVWNLMASERARRMSMEHAVEGDIVLVRKDRNKSEAILTSHFSSYTKDGENTMRFNISNSNAPEIHFVTAKEEKEAAFGISEVVLPMVDEEVYPVLPKNGLKTFVRRLVGISSA</sequence>
<protein>
    <recommendedName>
        <fullName evidence="4">TRUD domain-containing protein</fullName>
    </recommendedName>
</protein>
<dbReference type="KEGG" id="gtt:GUITHDRAFT_109589"/>
<feature type="domain" description="TRUD" evidence="4">
    <location>
        <begin position="387"/>
        <end position="611"/>
    </location>
</feature>
<dbReference type="PaxDb" id="55529-EKX44466"/>
<dbReference type="PANTHER" id="PTHR13326:SF21">
    <property type="entry name" value="PSEUDOURIDYLATE SYNTHASE PUS7L"/>
    <property type="match status" value="1"/>
</dbReference>
<dbReference type="GO" id="GO:0003723">
    <property type="term" value="F:RNA binding"/>
    <property type="evidence" value="ECO:0007669"/>
    <property type="project" value="InterPro"/>
</dbReference>
<keyword evidence="7" id="KW-1185">Reference proteome</keyword>
<dbReference type="Gene3D" id="3.30.2350.20">
    <property type="entry name" value="TruD, catalytic domain"/>
    <property type="match status" value="1"/>
</dbReference>
<dbReference type="GO" id="GO:0005634">
    <property type="term" value="C:nucleus"/>
    <property type="evidence" value="ECO:0007669"/>
    <property type="project" value="TreeGrafter"/>
</dbReference>
<dbReference type="GO" id="GO:0009982">
    <property type="term" value="F:pseudouridine synthase activity"/>
    <property type="evidence" value="ECO:0007669"/>
    <property type="project" value="InterPro"/>
</dbReference>
<dbReference type="InterPro" id="IPR020103">
    <property type="entry name" value="PsdUridine_synth_cat_dom_sf"/>
</dbReference>
<evidence type="ECO:0000256" key="2">
    <source>
        <dbReference type="ARBA" id="ARBA00023235"/>
    </source>
</evidence>
<name>L1J7G7_GUITC</name>
<accession>L1J7G7</accession>
<dbReference type="GeneID" id="17301133"/>
<dbReference type="Pfam" id="PF01142">
    <property type="entry name" value="TruD"/>
    <property type="match status" value="1"/>
</dbReference>
<dbReference type="AlphaFoldDB" id="L1J7G7"/>
<dbReference type="RefSeq" id="XP_005831446.1">
    <property type="nucleotide sequence ID" value="XM_005831389.1"/>
</dbReference>
<evidence type="ECO:0000313" key="6">
    <source>
        <dbReference type="EnsemblProtists" id="EKX44466"/>
    </source>
</evidence>
<dbReference type="InterPro" id="IPR001656">
    <property type="entry name" value="PsdUridine_synth_TruD"/>
</dbReference>
<organism evidence="5">
    <name type="scientific">Guillardia theta (strain CCMP2712)</name>
    <name type="common">Cryptophyte</name>
    <dbReference type="NCBI Taxonomy" id="905079"/>
    <lineage>
        <taxon>Eukaryota</taxon>
        <taxon>Cryptophyceae</taxon>
        <taxon>Pyrenomonadales</taxon>
        <taxon>Geminigeraceae</taxon>
        <taxon>Guillardia</taxon>
    </lineage>
</organism>
<evidence type="ECO:0000313" key="7">
    <source>
        <dbReference type="Proteomes" id="UP000011087"/>
    </source>
</evidence>
<dbReference type="InterPro" id="IPR042214">
    <property type="entry name" value="TruD_catalytic"/>
</dbReference>
<reference evidence="7" key="2">
    <citation type="submission" date="2012-11" db="EMBL/GenBank/DDBJ databases">
        <authorList>
            <person name="Kuo A."/>
            <person name="Curtis B.A."/>
            <person name="Tanifuji G."/>
            <person name="Burki F."/>
            <person name="Gruber A."/>
            <person name="Irimia M."/>
            <person name="Maruyama S."/>
            <person name="Arias M.C."/>
            <person name="Ball S.G."/>
            <person name="Gile G.H."/>
            <person name="Hirakawa Y."/>
            <person name="Hopkins J.F."/>
            <person name="Rensing S.A."/>
            <person name="Schmutz J."/>
            <person name="Symeonidi A."/>
            <person name="Elias M."/>
            <person name="Eveleigh R.J."/>
            <person name="Herman E.K."/>
            <person name="Klute M.J."/>
            <person name="Nakayama T."/>
            <person name="Obornik M."/>
            <person name="Reyes-Prieto A."/>
            <person name="Armbrust E.V."/>
            <person name="Aves S.J."/>
            <person name="Beiko R.G."/>
            <person name="Coutinho P."/>
            <person name="Dacks J.B."/>
            <person name="Durnford D.G."/>
            <person name="Fast N.M."/>
            <person name="Green B.R."/>
            <person name="Grisdale C."/>
            <person name="Hempe F."/>
            <person name="Henrissat B."/>
            <person name="Hoppner M.P."/>
            <person name="Ishida K.-I."/>
            <person name="Kim E."/>
            <person name="Koreny L."/>
            <person name="Kroth P.G."/>
            <person name="Liu Y."/>
            <person name="Malik S.-B."/>
            <person name="Maier U.G."/>
            <person name="McRose D."/>
            <person name="Mock T."/>
            <person name="Neilson J.A."/>
            <person name="Onodera N.T."/>
            <person name="Poole A.M."/>
            <person name="Pritham E.J."/>
            <person name="Richards T.A."/>
            <person name="Rocap G."/>
            <person name="Roy S.W."/>
            <person name="Sarai C."/>
            <person name="Schaack S."/>
            <person name="Shirato S."/>
            <person name="Slamovits C.H."/>
            <person name="Spencer D.F."/>
            <person name="Suzuki S."/>
            <person name="Worden A.Z."/>
            <person name="Zauner S."/>
            <person name="Barry K."/>
            <person name="Bell C."/>
            <person name="Bharti A.K."/>
            <person name="Crow J.A."/>
            <person name="Grimwood J."/>
            <person name="Kramer R."/>
            <person name="Lindquist E."/>
            <person name="Lucas S."/>
            <person name="Salamov A."/>
            <person name="McFadden G.I."/>
            <person name="Lane C.E."/>
            <person name="Keeling P.J."/>
            <person name="Gray M.W."/>
            <person name="Grigoriev I.V."/>
            <person name="Archibald J.M."/>
        </authorList>
    </citation>
    <scope>NUCLEOTIDE SEQUENCE</scope>
    <source>
        <strain evidence="7">CCMP2712</strain>
    </source>
</reference>
<gene>
    <name evidence="5" type="ORF">GUITHDRAFT_109589</name>
</gene>
<dbReference type="eggNOG" id="KOG2339">
    <property type="taxonomic scope" value="Eukaryota"/>
</dbReference>
<dbReference type="InterPro" id="IPR011760">
    <property type="entry name" value="PsdUridine_synth_TruD_insert"/>
</dbReference>
<dbReference type="OrthoDB" id="447290at2759"/>
<dbReference type="PANTHER" id="PTHR13326">
    <property type="entry name" value="TRNA PSEUDOURIDINE SYNTHASE D"/>
    <property type="match status" value="1"/>
</dbReference>
<dbReference type="PROSITE" id="PS50984">
    <property type="entry name" value="TRUD"/>
    <property type="match status" value="1"/>
</dbReference>
<dbReference type="EnsemblProtists" id="EKX44466">
    <property type="protein sequence ID" value="EKX44466"/>
    <property type="gene ID" value="GUITHDRAFT_109589"/>
</dbReference>
<comment type="similarity">
    <text evidence="1">Belongs to the pseudouridine synthase TruD family.</text>
</comment>
<proteinExistence type="inferred from homology"/>
<feature type="compositionally biased region" description="Basic and acidic residues" evidence="3">
    <location>
        <begin position="1"/>
        <end position="29"/>
    </location>
</feature>
<dbReference type="SUPFAM" id="SSF55120">
    <property type="entry name" value="Pseudouridine synthase"/>
    <property type="match status" value="1"/>
</dbReference>
<evidence type="ECO:0000259" key="4">
    <source>
        <dbReference type="PROSITE" id="PS50984"/>
    </source>
</evidence>
<reference evidence="5 7" key="1">
    <citation type="journal article" date="2012" name="Nature">
        <title>Algal genomes reveal evolutionary mosaicism and the fate of nucleomorphs.</title>
        <authorList>
            <consortium name="DOE Joint Genome Institute"/>
            <person name="Curtis B.A."/>
            <person name="Tanifuji G."/>
            <person name="Burki F."/>
            <person name="Gruber A."/>
            <person name="Irimia M."/>
            <person name="Maruyama S."/>
            <person name="Arias M.C."/>
            <person name="Ball S.G."/>
            <person name="Gile G.H."/>
            <person name="Hirakawa Y."/>
            <person name="Hopkins J.F."/>
            <person name="Kuo A."/>
            <person name="Rensing S.A."/>
            <person name="Schmutz J."/>
            <person name="Symeonidi A."/>
            <person name="Elias M."/>
            <person name="Eveleigh R.J."/>
            <person name="Herman E.K."/>
            <person name="Klute M.J."/>
            <person name="Nakayama T."/>
            <person name="Obornik M."/>
            <person name="Reyes-Prieto A."/>
            <person name="Armbrust E.V."/>
            <person name="Aves S.J."/>
            <person name="Beiko R.G."/>
            <person name="Coutinho P."/>
            <person name="Dacks J.B."/>
            <person name="Durnford D.G."/>
            <person name="Fast N.M."/>
            <person name="Green B.R."/>
            <person name="Grisdale C.J."/>
            <person name="Hempel F."/>
            <person name="Henrissat B."/>
            <person name="Hoppner M.P."/>
            <person name="Ishida K."/>
            <person name="Kim E."/>
            <person name="Koreny L."/>
            <person name="Kroth P.G."/>
            <person name="Liu Y."/>
            <person name="Malik S.B."/>
            <person name="Maier U.G."/>
            <person name="McRose D."/>
            <person name="Mock T."/>
            <person name="Neilson J.A."/>
            <person name="Onodera N.T."/>
            <person name="Poole A.M."/>
            <person name="Pritham E.J."/>
            <person name="Richards T.A."/>
            <person name="Rocap G."/>
            <person name="Roy S.W."/>
            <person name="Sarai C."/>
            <person name="Schaack S."/>
            <person name="Shirato S."/>
            <person name="Slamovits C.H."/>
            <person name="Spencer D.F."/>
            <person name="Suzuki S."/>
            <person name="Worden A.Z."/>
            <person name="Zauner S."/>
            <person name="Barry K."/>
            <person name="Bell C."/>
            <person name="Bharti A.K."/>
            <person name="Crow J.A."/>
            <person name="Grimwood J."/>
            <person name="Kramer R."/>
            <person name="Lindquist E."/>
            <person name="Lucas S."/>
            <person name="Salamov A."/>
            <person name="McFadden G.I."/>
            <person name="Lane C.E."/>
            <person name="Keeling P.J."/>
            <person name="Gray M.W."/>
            <person name="Grigoriev I.V."/>
            <person name="Archibald J.M."/>
        </authorList>
    </citation>
    <scope>NUCLEOTIDE SEQUENCE</scope>
    <source>
        <strain evidence="5 7">CCMP2712</strain>
    </source>
</reference>
<evidence type="ECO:0000313" key="5">
    <source>
        <dbReference type="EMBL" id="EKX44466.1"/>
    </source>
</evidence>